<reference evidence="2" key="1">
    <citation type="journal article" date="2021" name="G3 (Bethesda)">
        <title>Chromosome assembled and annotated genome sequence of Aspergillus flavus NRRL 3357.</title>
        <authorList>
            <person name="Skerker J.M."/>
            <person name="Pianalto K.M."/>
            <person name="Mondo S.J."/>
            <person name="Yang K."/>
            <person name="Arkin A.P."/>
            <person name="Keller N.P."/>
            <person name="Grigoriev I.V."/>
            <person name="Louise Glass N.L."/>
        </authorList>
    </citation>
    <scope>NUCLEOTIDE SEQUENCE [LARGE SCALE GENOMIC DNA]</scope>
    <source>
        <strain evidence="2">ATCC 200026 / FGSC A1120 / IAM 13836 / NRRL 3357 / JCM 12722 / SRRC 167</strain>
    </source>
</reference>
<accession>A0A7U2QYU4</accession>
<proteinExistence type="predicted"/>
<gene>
    <name evidence="1" type="ORF">F9C07_3718</name>
</gene>
<dbReference type="VEuPathDB" id="FungiDB:F9C07_3718"/>
<keyword evidence="2" id="KW-1185">Reference proteome</keyword>
<evidence type="ECO:0000313" key="2">
    <source>
        <dbReference type="Proteomes" id="UP000596276"/>
    </source>
</evidence>
<dbReference type="Proteomes" id="UP000596276">
    <property type="component" value="Chromosome 4"/>
</dbReference>
<protein>
    <submittedName>
        <fullName evidence="1">Uncharacterized protein</fullName>
    </submittedName>
</protein>
<name>A0A7U2QYU4_ASPFN</name>
<evidence type="ECO:0000313" key="1">
    <source>
        <dbReference type="EMBL" id="QRD89923.1"/>
    </source>
</evidence>
<sequence>MNTEENTNNVWDPESWISTLEMTEQDNFAKYLVNQSYYLIYKELRIEHLSLIPGCN</sequence>
<dbReference type="EMBL" id="CP044618">
    <property type="protein sequence ID" value="QRD89923.1"/>
    <property type="molecule type" value="Genomic_DNA"/>
</dbReference>
<organism evidence="1 2">
    <name type="scientific">Aspergillus flavus (strain ATCC 200026 / FGSC A1120 / IAM 13836 / NRRL 3357 / JCM 12722 / SRRC 167)</name>
    <dbReference type="NCBI Taxonomy" id="332952"/>
    <lineage>
        <taxon>Eukaryota</taxon>
        <taxon>Fungi</taxon>
        <taxon>Dikarya</taxon>
        <taxon>Ascomycota</taxon>
        <taxon>Pezizomycotina</taxon>
        <taxon>Eurotiomycetes</taxon>
        <taxon>Eurotiomycetidae</taxon>
        <taxon>Eurotiales</taxon>
        <taxon>Aspergillaceae</taxon>
        <taxon>Aspergillus</taxon>
        <taxon>Aspergillus subgen. Circumdati</taxon>
    </lineage>
</organism>
<dbReference type="AlphaFoldDB" id="A0A7U2QYU4"/>